<organism evidence="2 3">
    <name type="scientific">Bradyrhizobium niftali</name>
    <dbReference type="NCBI Taxonomy" id="2560055"/>
    <lineage>
        <taxon>Bacteria</taxon>
        <taxon>Pseudomonadati</taxon>
        <taxon>Pseudomonadota</taxon>
        <taxon>Alphaproteobacteria</taxon>
        <taxon>Hyphomicrobiales</taxon>
        <taxon>Nitrobacteraceae</taxon>
        <taxon>Bradyrhizobium</taxon>
    </lineage>
</organism>
<dbReference type="Gene3D" id="3.10.350.10">
    <property type="entry name" value="LysM domain"/>
    <property type="match status" value="1"/>
</dbReference>
<keyword evidence="3" id="KW-1185">Reference proteome</keyword>
<name>A0A4Y9M3F5_9BRAD</name>
<evidence type="ECO:0000313" key="3">
    <source>
        <dbReference type="Proteomes" id="UP000297966"/>
    </source>
</evidence>
<accession>A0A4Y9M3F5</accession>
<dbReference type="InterPro" id="IPR036779">
    <property type="entry name" value="LysM_dom_sf"/>
</dbReference>
<evidence type="ECO:0000313" key="2">
    <source>
        <dbReference type="EMBL" id="TFV49632.1"/>
    </source>
</evidence>
<evidence type="ECO:0000259" key="1">
    <source>
        <dbReference type="Pfam" id="PF19266"/>
    </source>
</evidence>
<reference evidence="2 3" key="1">
    <citation type="submission" date="2019-03" db="EMBL/GenBank/DDBJ databases">
        <title>Bradyrhizobium diversity isolated from nodules of Chamaecrista fasciculata.</title>
        <authorList>
            <person name="Klepa M.S."/>
            <person name="Urquiaga M.O."/>
            <person name="Hungria M."/>
            <person name="Delamuta J.R."/>
        </authorList>
    </citation>
    <scope>NUCLEOTIDE SEQUENCE [LARGE SCALE GENOMIC DNA]</scope>
    <source>
        <strain evidence="2 3">CNPSo 3448</strain>
    </source>
</reference>
<proteinExistence type="predicted"/>
<dbReference type="Proteomes" id="UP000297966">
    <property type="component" value="Unassembled WGS sequence"/>
</dbReference>
<dbReference type="AlphaFoldDB" id="A0A4Y9M3F5"/>
<gene>
    <name evidence="2" type="ORF">E4K65_05375</name>
</gene>
<feature type="domain" description="Contractile injection system tube protein N-terminal" evidence="1">
    <location>
        <begin position="16"/>
        <end position="168"/>
    </location>
</feature>
<dbReference type="OrthoDB" id="9803927at2"/>
<sequence length="237" mass="26267">MSDVAKATLLVHWALEQRDDRIELTYNPAELSFEKGVQLAEIAIPGLNAPLQQFVRGQAEKLNVELFFDTTEFGMAAGACSVTTETDRIYALTRIEPSGHAPPPVTFVWGKSVPGMNLPQGTGSQRREGFRGIVESVRHRFTLFSPAGVPLRAIVNLTIREFAPLHEQLARSNPSSPDRSHLHILKDREQLSAVASRYYLQPAYWREIAASNDIDDPRRLLPGRLLQVPALTDGSAS</sequence>
<dbReference type="InterPro" id="IPR045361">
    <property type="entry name" value="CIS_tube_prot_N"/>
</dbReference>
<protein>
    <submittedName>
        <fullName evidence="2">LysM domain-containing protein</fullName>
    </submittedName>
</protein>
<dbReference type="Pfam" id="PF19266">
    <property type="entry name" value="CIS_tube"/>
    <property type="match status" value="1"/>
</dbReference>
<dbReference type="RefSeq" id="WP_135173279.1">
    <property type="nucleotide sequence ID" value="NZ_SPQT01000002.1"/>
</dbReference>
<dbReference type="EMBL" id="SPQT01000002">
    <property type="protein sequence ID" value="TFV49632.1"/>
    <property type="molecule type" value="Genomic_DNA"/>
</dbReference>
<comment type="caution">
    <text evidence="2">The sequence shown here is derived from an EMBL/GenBank/DDBJ whole genome shotgun (WGS) entry which is preliminary data.</text>
</comment>